<evidence type="ECO:0000313" key="1">
    <source>
        <dbReference type="EMBL" id="ALP47831.1"/>
    </source>
</evidence>
<keyword evidence="2" id="KW-1185">Reference proteome</keyword>
<dbReference type="EMBL" id="KT968831">
    <property type="protein sequence ID" value="ALP47831.1"/>
    <property type="molecule type" value="Genomic_DNA"/>
</dbReference>
<protein>
    <submittedName>
        <fullName evidence="1">Uncharacterized protein</fullName>
    </submittedName>
</protein>
<reference evidence="1 2" key="1">
    <citation type="submission" date="2015-10" db="EMBL/GenBank/DDBJ databases">
        <title>Complete Genome Sequence of the Pseudomonas phage YMC11/02/R656_PAE_BP.</title>
        <authorList>
            <person name="Jeon J."/>
            <person name="Yong D."/>
            <person name="Lee K."/>
        </authorList>
    </citation>
    <scope>NUCLEOTIDE SEQUENCE [LARGE SCALE GENOMIC DNA]</scope>
</reference>
<dbReference type="OrthoDB" id="33646at10239"/>
<sequence>MTTPIVQSISDEQLAELEEYCHKRAFVCCGNFKSGAEYMGAREEVCCNEPVLTDVNINTPAEEILGLIARLRAAEAYAKRWRHARNILTVEAIESAQSDYINFGLPPAESESIRADKAIDAAMECTL</sequence>
<name>A0A0S2SY04_9CAUD</name>
<accession>A0A0S2SY04</accession>
<evidence type="ECO:0000313" key="2">
    <source>
        <dbReference type="Proteomes" id="UP000201818"/>
    </source>
</evidence>
<dbReference type="KEGG" id="vg:26516063"/>
<gene>
    <name evidence="1" type="ORF">BPPAER656_00100</name>
</gene>
<dbReference type="Proteomes" id="UP000201818">
    <property type="component" value="Segment"/>
</dbReference>
<dbReference type="GeneID" id="26516063"/>
<organism evidence="1 2">
    <name type="scientific">Pseudomonas phage YMC11/02/R656</name>
    <dbReference type="NCBI Taxonomy" id="1755689"/>
    <lineage>
        <taxon>Viruses</taxon>
        <taxon>Duplodnaviria</taxon>
        <taxon>Heunggongvirae</taxon>
        <taxon>Uroviricota</taxon>
        <taxon>Caudoviricetes</taxon>
        <taxon>Bugaksanvirus</taxon>
        <taxon>Bugaksanvirus R656</taxon>
    </lineage>
</organism>
<proteinExistence type="predicted"/>
<dbReference type="RefSeq" id="YP_009187407.1">
    <property type="nucleotide sequence ID" value="NC_028657.1"/>
</dbReference>